<dbReference type="SUPFAM" id="SSF50891">
    <property type="entry name" value="Cyclophilin-like"/>
    <property type="match status" value="1"/>
</dbReference>
<feature type="chain" id="PRO_5044993598" description="Peptidyl-prolyl cis-trans isomerase" evidence="3">
    <location>
        <begin position="23"/>
        <end position="265"/>
    </location>
</feature>
<evidence type="ECO:0000256" key="3">
    <source>
        <dbReference type="RuleBase" id="RU363019"/>
    </source>
</evidence>
<keyword evidence="1 3" id="KW-0697">Rotamase</keyword>
<gene>
    <name evidence="6" type="ORF">SCD92_02315</name>
</gene>
<dbReference type="PROSITE" id="PS50072">
    <property type="entry name" value="CSA_PPIASE_2"/>
    <property type="match status" value="1"/>
</dbReference>
<dbReference type="Proteomes" id="UP001273505">
    <property type="component" value="Unassembled WGS sequence"/>
</dbReference>
<comment type="similarity">
    <text evidence="3">Belongs to the cyclophilin-type PPIase family.</text>
</comment>
<protein>
    <recommendedName>
        <fullName evidence="3">Peptidyl-prolyl cis-trans isomerase</fullName>
        <shortName evidence="3">PPIase</shortName>
        <ecNumber evidence="3">5.2.1.8</ecNumber>
    </recommendedName>
</protein>
<evidence type="ECO:0000256" key="2">
    <source>
        <dbReference type="ARBA" id="ARBA00023235"/>
    </source>
</evidence>
<dbReference type="Pfam" id="PF00160">
    <property type="entry name" value="Pro_isomerase"/>
    <property type="match status" value="1"/>
</dbReference>
<evidence type="ECO:0000256" key="1">
    <source>
        <dbReference type="ARBA" id="ARBA00023110"/>
    </source>
</evidence>
<feature type="signal peptide" evidence="3">
    <location>
        <begin position="1"/>
        <end position="22"/>
    </location>
</feature>
<dbReference type="InterPro" id="IPR002130">
    <property type="entry name" value="Cyclophilin-type_PPIase_dom"/>
</dbReference>
<dbReference type="EC" id="5.2.1.8" evidence="3"/>
<dbReference type="PRINTS" id="PR00153">
    <property type="entry name" value="CSAPPISMRASE"/>
</dbReference>
<dbReference type="InterPro" id="IPR029000">
    <property type="entry name" value="Cyclophilin-like_dom_sf"/>
</dbReference>
<keyword evidence="2 3" id="KW-0413">Isomerase</keyword>
<name>A0ABU4RTG1_9GAMM</name>
<dbReference type="GO" id="GO:0003755">
    <property type="term" value="F:peptidyl-prolyl cis-trans isomerase activity"/>
    <property type="evidence" value="ECO:0007669"/>
    <property type="project" value="UniProtKB-EC"/>
</dbReference>
<evidence type="ECO:0000256" key="4">
    <source>
        <dbReference type="SAM" id="MobiDB-lite"/>
    </source>
</evidence>
<comment type="caution">
    <text evidence="6">The sequence shown here is derived from an EMBL/GenBank/DDBJ whole genome shotgun (WGS) entry which is preliminary data.</text>
</comment>
<dbReference type="RefSeq" id="WP_302723122.1">
    <property type="nucleotide sequence ID" value="NZ_JAULRU010000583.1"/>
</dbReference>
<dbReference type="EMBL" id="JAXAFO010000002">
    <property type="protein sequence ID" value="MDX6848175.1"/>
    <property type="molecule type" value="Genomic_DNA"/>
</dbReference>
<keyword evidence="7" id="KW-1185">Reference proteome</keyword>
<reference evidence="6 7" key="1">
    <citation type="submission" date="2023-11" db="EMBL/GenBank/DDBJ databases">
        <title>Gilvimarinus fulvus sp. nov., isolated from the surface of Kelp.</title>
        <authorList>
            <person name="Sun Y.Y."/>
            <person name="Gong Y."/>
            <person name="Du Z.J."/>
        </authorList>
    </citation>
    <scope>NUCLEOTIDE SEQUENCE [LARGE SCALE GENOMIC DNA]</scope>
    <source>
        <strain evidence="6 7">SDUM040013</strain>
    </source>
</reference>
<accession>A0ABU4RTG1</accession>
<dbReference type="Gene3D" id="2.40.100.10">
    <property type="entry name" value="Cyclophilin-like"/>
    <property type="match status" value="1"/>
</dbReference>
<feature type="region of interest" description="Disordered" evidence="4">
    <location>
        <begin position="212"/>
        <end position="235"/>
    </location>
</feature>
<evidence type="ECO:0000259" key="5">
    <source>
        <dbReference type="PROSITE" id="PS50072"/>
    </source>
</evidence>
<sequence>MTFTVKALAGATLSLCASATLATTVQFQTVMGDFEVNLYDESTPETVANFLEYVSSGDYANTFIHRSVPGFIVQGGGYTFEEGFTYPQNITPNDPVGNEPVFANVRGTIAMAKTPTSPDSATNQWFFNLADNSANLDNQNGGFTVFGEVTGNGMAIVDAIADLDKAELDGTFSDLPLRDFASGDSITIDETYLVMIQNIVVLDAAPDTAAGLNPTPTTASNDSDGGNDGGGSSSGGGGGSFGLSLLALLALAGISCKVRSTKAHV</sequence>
<evidence type="ECO:0000313" key="6">
    <source>
        <dbReference type="EMBL" id="MDX6848175.1"/>
    </source>
</evidence>
<comment type="function">
    <text evidence="3">PPIases accelerate the folding of proteins. It catalyzes the cis-trans isomerization of proline imidic peptide bonds in oligopeptides.</text>
</comment>
<keyword evidence="3" id="KW-0732">Signal</keyword>
<comment type="catalytic activity">
    <reaction evidence="3">
        <text>[protein]-peptidylproline (omega=180) = [protein]-peptidylproline (omega=0)</text>
        <dbReference type="Rhea" id="RHEA:16237"/>
        <dbReference type="Rhea" id="RHEA-COMP:10747"/>
        <dbReference type="Rhea" id="RHEA-COMP:10748"/>
        <dbReference type="ChEBI" id="CHEBI:83833"/>
        <dbReference type="ChEBI" id="CHEBI:83834"/>
        <dbReference type="EC" id="5.2.1.8"/>
    </reaction>
</comment>
<proteinExistence type="inferred from homology"/>
<evidence type="ECO:0000313" key="7">
    <source>
        <dbReference type="Proteomes" id="UP001273505"/>
    </source>
</evidence>
<dbReference type="PANTHER" id="PTHR43246">
    <property type="entry name" value="PEPTIDYL-PROLYL CIS-TRANS ISOMERASE CYP38, CHLOROPLASTIC"/>
    <property type="match status" value="1"/>
</dbReference>
<feature type="compositionally biased region" description="Gly residues" evidence="4">
    <location>
        <begin position="226"/>
        <end position="235"/>
    </location>
</feature>
<feature type="domain" description="PPIase cyclophilin-type" evidence="5">
    <location>
        <begin position="31"/>
        <end position="187"/>
    </location>
</feature>
<dbReference type="InterPro" id="IPR044665">
    <property type="entry name" value="E_coli_cyclophilin_A-like"/>
</dbReference>
<organism evidence="6 7">
    <name type="scientific">Gilvimarinus gilvus</name>
    <dbReference type="NCBI Taxonomy" id="3058038"/>
    <lineage>
        <taxon>Bacteria</taxon>
        <taxon>Pseudomonadati</taxon>
        <taxon>Pseudomonadota</taxon>
        <taxon>Gammaproteobacteria</taxon>
        <taxon>Cellvibrionales</taxon>
        <taxon>Cellvibrionaceae</taxon>
        <taxon>Gilvimarinus</taxon>
    </lineage>
</organism>